<dbReference type="InterPro" id="IPR000572">
    <property type="entry name" value="OxRdtase_Mopterin-bd_dom"/>
</dbReference>
<dbReference type="PANTHER" id="PTHR19372">
    <property type="entry name" value="SULFITE REDUCTASE"/>
    <property type="match status" value="1"/>
</dbReference>
<keyword evidence="1" id="KW-0812">Transmembrane</keyword>
<reference evidence="3" key="1">
    <citation type="submission" date="2020-02" db="EMBL/GenBank/DDBJ databases">
        <authorList>
            <person name="Meier V. D."/>
        </authorList>
    </citation>
    <scope>NUCLEOTIDE SEQUENCE</scope>
    <source>
        <strain evidence="3">AVDCRST_MAG26</strain>
    </source>
</reference>
<dbReference type="Gene3D" id="3.90.420.10">
    <property type="entry name" value="Oxidoreductase, molybdopterin-binding domain"/>
    <property type="match status" value="1"/>
</dbReference>
<dbReference type="Pfam" id="PF00174">
    <property type="entry name" value="Oxidored_molyb"/>
    <property type="match status" value="1"/>
</dbReference>
<feature type="transmembrane region" description="Helical" evidence="1">
    <location>
        <begin position="97"/>
        <end position="120"/>
    </location>
</feature>
<organism evidence="3">
    <name type="scientific">uncultured Chloroflexia bacterium</name>
    <dbReference type="NCBI Taxonomy" id="1672391"/>
    <lineage>
        <taxon>Bacteria</taxon>
        <taxon>Bacillati</taxon>
        <taxon>Chloroflexota</taxon>
        <taxon>Chloroflexia</taxon>
        <taxon>environmental samples</taxon>
    </lineage>
</organism>
<dbReference type="GO" id="GO:0006790">
    <property type="term" value="P:sulfur compound metabolic process"/>
    <property type="evidence" value="ECO:0007669"/>
    <property type="project" value="TreeGrafter"/>
</dbReference>
<dbReference type="AlphaFoldDB" id="A0A6J4I4Y7"/>
<keyword evidence="1" id="KW-1133">Transmembrane helix</keyword>
<accession>A0A6J4I4Y7</accession>
<feature type="transmembrane region" description="Helical" evidence="1">
    <location>
        <begin position="73"/>
        <end position="91"/>
    </location>
</feature>
<proteinExistence type="predicted"/>
<dbReference type="PANTHER" id="PTHR19372:SF7">
    <property type="entry name" value="SULFITE OXIDASE, MITOCHONDRIAL"/>
    <property type="match status" value="1"/>
</dbReference>
<dbReference type="CDD" id="cd00321">
    <property type="entry name" value="SO_family_Moco"/>
    <property type="match status" value="1"/>
</dbReference>
<keyword evidence="1" id="KW-0472">Membrane</keyword>
<name>A0A6J4I4Y7_9CHLR</name>
<evidence type="ECO:0000259" key="2">
    <source>
        <dbReference type="Pfam" id="PF00174"/>
    </source>
</evidence>
<dbReference type="EMBL" id="CADCTK010000340">
    <property type="protein sequence ID" value="CAA9241224.1"/>
    <property type="molecule type" value="Genomic_DNA"/>
</dbReference>
<dbReference type="GO" id="GO:0043546">
    <property type="term" value="F:molybdopterin cofactor binding"/>
    <property type="evidence" value="ECO:0007669"/>
    <property type="project" value="TreeGrafter"/>
</dbReference>
<dbReference type="GO" id="GO:0008482">
    <property type="term" value="F:sulfite oxidase activity"/>
    <property type="evidence" value="ECO:0007669"/>
    <property type="project" value="TreeGrafter"/>
</dbReference>
<evidence type="ECO:0000256" key="1">
    <source>
        <dbReference type="SAM" id="Phobius"/>
    </source>
</evidence>
<gene>
    <name evidence="3" type="ORF">AVDCRST_MAG26-1446</name>
</gene>
<feature type="transmembrane region" description="Helical" evidence="1">
    <location>
        <begin position="33"/>
        <end position="52"/>
    </location>
</feature>
<dbReference type="SUPFAM" id="SSF56524">
    <property type="entry name" value="Oxidoreductase molybdopterin-binding domain"/>
    <property type="match status" value="1"/>
</dbReference>
<dbReference type="InterPro" id="IPR036374">
    <property type="entry name" value="OxRdtase_Mopterin-bd_sf"/>
</dbReference>
<dbReference type="GO" id="GO:0020037">
    <property type="term" value="F:heme binding"/>
    <property type="evidence" value="ECO:0007669"/>
    <property type="project" value="TreeGrafter"/>
</dbReference>
<sequence length="353" mass="38091">MTPRGTDWTLAFLVALLFTTGMLSLVSGAEGDAWVFVLHGAGGAALGFVTGWKLRRVWRRVVELRRWDQHTSAGLLAALLVVATLASGVVWSSGGDLYVAGFNLLNWHILLGVLLTLGVAAHGRLRGKRPRRQDLASRRHVLRLAAVGAMSGALWWLQRPLAGYAGWRGAGRRWTGSYEVGSFAGNAFPATSWVADQPRPLDAAAYRLSLGGLVITPLVLVASAVDAGDTLVATLDCTGGFFSTQAWRGMRLGRLIDQAGADARADHVRVISHTGYRWSFPLVEARDFLLATHVGGEPLAHAHGAPVRLVAPGRRGFQWIKWVVRIELHHGPDRGAAVSTVWSSWTPQGRGEA</sequence>
<evidence type="ECO:0000313" key="3">
    <source>
        <dbReference type="EMBL" id="CAA9241224.1"/>
    </source>
</evidence>
<protein>
    <recommendedName>
        <fullName evidence="2">Oxidoreductase molybdopterin-binding domain-containing protein</fullName>
    </recommendedName>
</protein>
<feature type="transmembrane region" description="Helical" evidence="1">
    <location>
        <begin position="141"/>
        <end position="158"/>
    </location>
</feature>
<feature type="transmembrane region" description="Helical" evidence="1">
    <location>
        <begin position="204"/>
        <end position="225"/>
    </location>
</feature>
<feature type="domain" description="Oxidoreductase molybdopterin-binding" evidence="2">
    <location>
        <begin position="200"/>
        <end position="333"/>
    </location>
</feature>
<feature type="transmembrane region" description="Helical" evidence="1">
    <location>
        <begin position="7"/>
        <end position="27"/>
    </location>
</feature>